<dbReference type="GO" id="GO:0005829">
    <property type="term" value="C:cytosol"/>
    <property type="evidence" value="ECO:0007669"/>
    <property type="project" value="TreeGrafter"/>
</dbReference>
<sequence length="283" mass="31921">MDQKLQLWFTELQTDDMALSCRVKKTLHQEETPFQSLAVLDTEQFGRMLVLDNVIQTTVRDEFVYHEMMAHVALNTHALPKKVLVIGGGDGGVVREVVKHRSVEKVVHCEIDGAVIEASRKYLPEISCALDDPRVDIVIDDGIKHVREHKKTYDVIIVDSTDPVGPAEGLFSASFYRSIYEALNEDGLFVAQTESPFFNRDLIPRLYKDISAVFPVTRLFLACVPTYPGGLWTFTMGSKRYDPLEVDIAGIPQMDTKYYSPAVHRSCFVLPPFVEELLVQGGR</sequence>
<dbReference type="CDD" id="cd02440">
    <property type="entry name" value="AdoMet_MTases"/>
    <property type="match status" value="1"/>
</dbReference>
<feature type="binding site" evidence="4">
    <location>
        <position position="110"/>
    </location>
    <ligand>
        <name>S-methyl-5'-thioadenosine</name>
        <dbReference type="ChEBI" id="CHEBI:17509"/>
    </ligand>
</feature>
<accession>A5D3P6</accession>
<dbReference type="InterPro" id="IPR030373">
    <property type="entry name" value="PABS_CS"/>
</dbReference>
<dbReference type="eggNOG" id="COG0421">
    <property type="taxonomic scope" value="Bacteria"/>
</dbReference>
<dbReference type="PANTHER" id="PTHR11558:SF11">
    <property type="entry name" value="SPERMIDINE SYNTHASE"/>
    <property type="match status" value="1"/>
</dbReference>
<comment type="similarity">
    <text evidence="1 4 6">Belongs to the spermidine/spermine synthase family.</text>
</comment>
<dbReference type="NCBIfam" id="NF037959">
    <property type="entry name" value="MFS_SpdSyn"/>
    <property type="match status" value="1"/>
</dbReference>
<evidence type="ECO:0000313" key="10">
    <source>
        <dbReference type="Proteomes" id="UP000006556"/>
    </source>
</evidence>
<dbReference type="PROSITE" id="PS01330">
    <property type="entry name" value="PABS_1"/>
    <property type="match status" value="1"/>
</dbReference>
<feature type="binding site" evidence="4">
    <location>
        <begin position="159"/>
        <end position="162"/>
    </location>
    <ligand>
        <name>spermidine</name>
        <dbReference type="ChEBI" id="CHEBI:57834"/>
    </ligand>
</feature>
<comment type="function">
    <text evidence="4">Catalyzes the irreversible transfer of a propylamine group from the amino donor S-adenosylmethioninamine (decarboxy-AdoMet) to putrescine (1,4-diaminobutane) to yield spermidine.</text>
</comment>
<dbReference type="Pfam" id="PF17284">
    <property type="entry name" value="Spermine_synt_N"/>
    <property type="match status" value="1"/>
</dbReference>
<keyword evidence="2 4" id="KW-0808">Transferase</keyword>
<evidence type="ECO:0000313" key="9">
    <source>
        <dbReference type="EMBL" id="BAF59126.1"/>
    </source>
</evidence>
<keyword evidence="4 7" id="KW-0745">Spermidine biosynthesis</keyword>
<dbReference type="GO" id="GO:0004766">
    <property type="term" value="F:spermidine synthase activity"/>
    <property type="evidence" value="ECO:0007669"/>
    <property type="project" value="UniProtKB-UniRule"/>
</dbReference>
<evidence type="ECO:0000256" key="3">
    <source>
        <dbReference type="ARBA" id="ARBA00023115"/>
    </source>
</evidence>
<dbReference type="InterPro" id="IPR001045">
    <property type="entry name" value="Spermi_synthase"/>
</dbReference>
<dbReference type="NCBIfam" id="TIGR00417">
    <property type="entry name" value="speE"/>
    <property type="match status" value="1"/>
</dbReference>
<name>A5D3P6_PELTS</name>
<proteinExistence type="inferred from homology"/>
<feature type="binding site" evidence="4">
    <location>
        <begin position="141"/>
        <end position="142"/>
    </location>
    <ligand>
        <name>S-methyl-5'-thioadenosine</name>
        <dbReference type="ChEBI" id="CHEBI:17509"/>
    </ligand>
</feature>
<dbReference type="PANTHER" id="PTHR11558">
    <property type="entry name" value="SPERMIDINE/SPERMINE SYNTHASE"/>
    <property type="match status" value="1"/>
</dbReference>
<dbReference type="Pfam" id="PF01564">
    <property type="entry name" value="Spermine_synth"/>
    <property type="match status" value="1"/>
</dbReference>
<evidence type="ECO:0000256" key="5">
    <source>
        <dbReference type="PROSITE-ProRule" id="PRU00354"/>
    </source>
</evidence>
<dbReference type="HOGENOM" id="CLU_048199_0_0_9"/>
<comment type="subunit">
    <text evidence="4">Homodimer or homotetramer.</text>
</comment>
<evidence type="ECO:0000256" key="2">
    <source>
        <dbReference type="ARBA" id="ARBA00022679"/>
    </source>
</evidence>
<feature type="domain" description="PABS" evidence="8">
    <location>
        <begin position="6"/>
        <end position="239"/>
    </location>
</feature>
<dbReference type="UniPathway" id="UPA00248">
    <property type="reaction ID" value="UER00314"/>
</dbReference>
<comment type="pathway">
    <text evidence="4">Amine and polyamine biosynthesis; spermidine biosynthesis; spermidine from putrescine: step 1/1.</text>
</comment>
<comment type="catalytic activity">
    <reaction evidence="4 7">
        <text>S-adenosyl 3-(methylsulfanyl)propylamine + putrescine = S-methyl-5'-thioadenosine + spermidine + H(+)</text>
        <dbReference type="Rhea" id="RHEA:12721"/>
        <dbReference type="ChEBI" id="CHEBI:15378"/>
        <dbReference type="ChEBI" id="CHEBI:17509"/>
        <dbReference type="ChEBI" id="CHEBI:57443"/>
        <dbReference type="ChEBI" id="CHEBI:57834"/>
        <dbReference type="ChEBI" id="CHEBI:326268"/>
        <dbReference type="EC" id="2.5.1.16"/>
    </reaction>
</comment>
<dbReference type="InterPro" id="IPR037163">
    <property type="entry name" value="Spermidine_synt_N_sf"/>
</dbReference>
<dbReference type="PROSITE" id="PS51006">
    <property type="entry name" value="PABS_2"/>
    <property type="match status" value="1"/>
</dbReference>
<dbReference type="STRING" id="370438.PTH_0945"/>
<organism evidence="9 10">
    <name type="scientific">Pelotomaculum thermopropionicum (strain DSM 13744 / JCM 10971 / SI)</name>
    <dbReference type="NCBI Taxonomy" id="370438"/>
    <lineage>
        <taxon>Bacteria</taxon>
        <taxon>Bacillati</taxon>
        <taxon>Bacillota</taxon>
        <taxon>Clostridia</taxon>
        <taxon>Eubacteriales</taxon>
        <taxon>Desulfotomaculaceae</taxon>
        <taxon>Pelotomaculum</taxon>
    </lineage>
</organism>
<dbReference type="KEGG" id="pth:PTH_0945"/>
<feature type="binding site" evidence="4">
    <location>
        <position position="166"/>
    </location>
    <ligand>
        <name>S-methyl-5'-thioadenosine</name>
        <dbReference type="ChEBI" id="CHEBI:17509"/>
    </ligand>
</feature>
<dbReference type="SUPFAM" id="SSF53335">
    <property type="entry name" value="S-adenosyl-L-methionine-dependent methyltransferases"/>
    <property type="match status" value="1"/>
</dbReference>
<dbReference type="InterPro" id="IPR035246">
    <property type="entry name" value="Spermidine_synt_N"/>
</dbReference>
<protein>
    <recommendedName>
        <fullName evidence="4">Polyamine aminopropyltransferase</fullName>
    </recommendedName>
    <alternativeName>
        <fullName evidence="4">Putrescine aminopropyltransferase</fullName>
        <shortName evidence="4">PAPT</shortName>
    </alternativeName>
    <alternativeName>
        <fullName evidence="4">Spermidine synthase</fullName>
        <shortName evidence="4">SPDS</shortName>
        <shortName evidence="4">SPDSY</shortName>
        <ecNumber evidence="4">2.5.1.16</ecNumber>
    </alternativeName>
</protein>
<keyword evidence="10" id="KW-1185">Reference proteome</keyword>
<evidence type="ECO:0000256" key="4">
    <source>
        <dbReference type="HAMAP-Rule" id="MF_00198"/>
    </source>
</evidence>
<dbReference type="NCBIfam" id="NF002010">
    <property type="entry name" value="PRK00811.1"/>
    <property type="match status" value="1"/>
</dbReference>
<feature type="binding site" evidence="4">
    <location>
        <position position="66"/>
    </location>
    <ligand>
        <name>spermidine</name>
        <dbReference type="ChEBI" id="CHEBI:57834"/>
    </ligand>
</feature>
<keyword evidence="3 4" id="KW-0620">Polyamine biosynthesis</keyword>
<dbReference type="Proteomes" id="UP000006556">
    <property type="component" value="Chromosome"/>
</dbReference>
<dbReference type="Gene3D" id="2.30.140.10">
    <property type="entry name" value="Spermidine synthase, tetramerisation domain"/>
    <property type="match status" value="1"/>
</dbReference>
<dbReference type="HAMAP" id="MF_00198">
    <property type="entry name" value="Spermidine_synth"/>
    <property type="match status" value="1"/>
</dbReference>
<feature type="active site" description="Proton acceptor" evidence="4 5">
    <location>
        <position position="159"/>
    </location>
</feature>
<reference evidence="10" key="1">
    <citation type="journal article" date="2008" name="Genome Res.">
        <title>The genome of Pelotomaculum thermopropionicum reveals niche-associated evolution in anaerobic microbiota.</title>
        <authorList>
            <person name="Kosaka T."/>
            <person name="Kato S."/>
            <person name="Shimoyama T."/>
            <person name="Ishii S."/>
            <person name="Abe T."/>
            <person name="Watanabe K."/>
        </authorList>
    </citation>
    <scope>NUCLEOTIDE SEQUENCE [LARGE SCALE GENOMIC DNA]</scope>
    <source>
        <strain evidence="10">DSM 13744 / JCM 10971 / SI</strain>
    </source>
</reference>
<dbReference type="EMBL" id="AP009389">
    <property type="protein sequence ID" value="BAF59126.1"/>
    <property type="molecule type" value="Genomic_DNA"/>
</dbReference>
<evidence type="ECO:0000256" key="6">
    <source>
        <dbReference type="RuleBase" id="RU003836"/>
    </source>
</evidence>
<dbReference type="AlphaFoldDB" id="A5D3P6"/>
<dbReference type="Gene3D" id="3.40.50.150">
    <property type="entry name" value="Vaccinia Virus protein VP39"/>
    <property type="match status" value="1"/>
</dbReference>
<evidence type="ECO:0000259" key="8">
    <source>
        <dbReference type="PROSITE" id="PS51006"/>
    </source>
</evidence>
<dbReference type="EC" id="2.5.1.16" evidence="4"/>
<feature type="binding site" evidence="4">
    <location>
        <position position="35"/>
    </location>
    <ligand>
        <name>S-methyl-5'-thioadenosine</name>
        <dbReference type="ChEBI" id="CHEBI:17509"/>
    </ligand>
</feature>
<evidence type="ECO:0000256" key="7">
    <source>
        <dbReference type="RuleBase" id="RU003837"/>
    </source>
</evidence>
<gene>
    <name evidence="9" type="primary">SpeE</name>
    <name evidence="4" type="synonym">speE</name>
    <name evidence="9" type="ordered locus">PTH_0945</name>
</gene>
<evidence type="ECO:0000256" key="1">
    <source>
        <dbReference type="ARBA" id="ARBA00007867"/>
    </source>
</evidence>
<dbReference type="GO" id="GO:0008295">
    <property type="term" value="P:spermidine biosynthetic process"/>
    <property type="evidence" value="ECO:0007669"/>
    <property type="project" value="UniProtKB-UniRule"/>
</dbReference>
<dbReference type="InterPro" id="IPR030374">
    <property type="entry name" value="PABS"/>
</dbReference>
<dbReference type="InterPro" id="IPR029063">
    <property type="entry name" value="SAM-dependent_MTases_sf"/>
</dbReference>
<feature type="binding site" evidence="4">
    <location>
        <position position="90"/>
    </location>
    <ligand>
        <name>spermidine</name>
        <dbReference type="ChEBI" id="CHEBI:57834"/>
    </ligand>
</feature>